<dbReference type="PANTHER" id="PTHR42770">
    <property type="entry name" value="AMINO ACID TRANSPORTER-RELATED"/>
    <property type="match status" value="1"/>
</dbReference>
<feature type="transmembrane region" description="Helical" evidence="9">
    <location>
        <begin position="162"/>
        <end position="184"/>
    </location>
</feature>
<feature type="transmembrane region" description="Helical" evidence="9">
    <location>
        <begin position="358"/>
        <end position="379"/>
    </location>
</feature>
<keyword evidence="11" id="KW-1185">Reference proteome</keyword>
<feature type="transmembrane region" description="Helical" evidence="9">
    <location>
        <begin position="400"/>
        <end position="417"/>
    </location>
</feature>
<evidence type="ECO:0000256" key="4">
    <source>
        <dbReference type="ARBA" id="ARBA00022475"/>
    </source>
</evidence>
<keyword evidence="8 9" id="KW-0472">Membrane</keyword>
<feature type="transmembrane region" description="Helical" evidence="9">
    <location>
        <begin position="88"/>
        <end position="111"/>
    </location>
</feature>
<feature type="transmembrane region" description="Helical" evidence="9">
    <location>
        <begin position="42"/>
        <end position="67"/>
    </location>
</feature>
<dbReference type="AlphaFoldDB" id="A0A9X2H306"/>
<dbReference type="Pfam" id="PF13520">
    <property type="entry name" value="AA_permease_2"/>
    <property type="match status" value="1"/>
</dbReference>
<protein>
    <submittedName>
        <fullName evidence="10">Arginine:ornithine antiporter/lysine permease</fullName>
    </submittedName>
</protein>
<dbReference type="InterPro" id="IPR002293">
    <property type="entry name" value="AA/rel_permease1"/>
</dbReference>
<keyword evidence="6" id="KW-0029">Amino-acid transport</keyword>
<dbReference type="EMBL" id="JAMZDY010000001">
    <property type="protein sequence ID" value="MCP2369917.1"/>
    <property type="molecule type" value="Genomic_DNA"/>
</dbReference>
<dbReference type="PANTHER" id="PTHR42770:SF4">
    <property type="entry name" value="ARGININE_ORNITHINE ANTIPORTER-RELATED"/>
    <property type="match status" value="1"/>
</dbReference>
<feature type="transmembrane region" description="Helical" evidence="9">
    <location>
        <begin position="204"/>
        <end position="222"/>
    </location>
</feature>
<keyword evidence="4" id="KW-1003">Cell membrane</keyword>
<evidence type="ECO:0000313" key="10">
    <source>
        <dbReference type="EMBL" id="MCP2369917.1"/>
    </source>
</evidence>
<evidence type="ECO:0000256" key="5">
    <source>
        <dbReference type="ARBA" id="ARBA00022692"/>
    </source>
</evidence>
<keyword evidence="7 9" id="KW-1133">Transmembrane helix</keyword>
<feature type="transmembrane region" description="Helical" evidence="9">
    <location>
        <begin position="131"/>
        <end position="150"/>
    </location>
</feature>
<dbReference type="NCBIfam" id="TIGR00905">
    <property type="entry name" value="2A0302"/>
    <property type="match status" value="1"/>
</dbReference>
<keyword evidence="5 9" id="KW-0812">Transmembrane</keyword>
<evidence type="ECO:0000256" key="6">
    <source>
        <dbReference type="ARBA" id="ARBA00022970"/>
    </source>
</evidence>
<dbReference type="Gene3D" id="1.20.1740.10">
    <property type="entry name" value="Amino acid/polyamine transporter I"/>
    <property type="match status" value="1"/>
</dbReference>
<dbReference type="PIRSF" id="PIRSF006060">
    <property type="entry name" value="AA_transporter"/>
    <property type="match status" value="1"/>
</dbReference>
<sequence>MTDTGRQPVRLGIGSLTAVVVGSMVGAGVFSLPGQFASNTGVVGALIAWVIAGTGMLMLAFTFQALANRKPHLDAGVYSYAKTGFGDLLGFFSAFGYWASACVGNVTYWVLIMSTLGAWVPALGEGDTIPAMIGASAGFWLSFLLVRRGVREAAALNRIVTVAKLVPIVVFIVIALTVLDPQVFADNLLGAPDAGPLFDQVRGTMLVTVFAFLGVEGASVYSRHARRRADVGRATVLGFLSVLAVFASVTIVSYGVLPASEIAELREPSMAGVLQAAVGSWGAVFVSIGLIIAVLGAYLAWTLMAAEVVFTAARDGDFPRIFARMNARDVPTVALLGSTIFAQAVLVVAYFSADAFGFALDLTSALALLPLLFAAGYLLKIAIRGDGYVPDAASRRSRPTEIVLGAVATGYVLFLLVGAGLELLLISLIVQAPATLLYFFARRENGRPFISSPWDVVVLGVAVAGAVVAIVGLSAGWLAL</sequence>
<evidence type="ECO:0000256" key="7">
    <source>
        <dbReference type="ARBA" id="ARBA00022989"/>
    </source>
</evidence>
<comment type="subcellular location">
    <subcellularLocation>
        <location evidence="1">Cell membrane</location>
        <topology evidence="1">Multi-pass membrane protein</topology>
    </subcellularLocation>
</comment>
<feature type="transmembrane region" description="Helical" evidence="9">
    <location>
        <begin position="234"/>
        <end position="257"/>
    </location>
</feature>
<dbReference type="InterPro" id="IPR050367">
    <property type="entry name" value="APC_superfamily"/>
</dbReference>
<keyword evidence="3" id="KW-0813">Transport</keyword>
<dbReference type="InterPro" id="IPR004754">
    <property type="entry name" value="Amino_acid_antiprt"/>
</dbReference>
<feature type="transmembrane region" description="Helical" evidence="9">
    <location>
        <begin position="330"/>
        <end position="352"/>
    </location>
</feature>
<dbReference type="RefSeq" id="WP_197738251.1">
    <property type="nucleotide sequence ID" value="NZ_BAAANU010000042.1"/>
</dbReference>
<feature type="transmembrane region" description="Helical" evidence="9">
    <location>
        <begin position="12"/>
        <end position="30"/>
    </location>
</feature>
<organism evidence="10 11">
    <name type="scientific">Agromyces terreus</name>
    <dbReference type="NCBI Taxonomy" id="424795"/>
    <lineage>
        <taxon>Bacteria</taxon>
        <taxon>Bacillati</taxon>
        <taxon>Actinomycetota</taxon>
        <taxon>Actinomycetes</taxon>
        <taxon>Micrococcales</taxon>
        <taxon>Microbacteriaceae</taxon>
        <taxon>Agromyces</taxon>
    </lineage>
</organism>
<feature type="transmembrane region" description="Helical" evidence="9">
    <location>
        <begin position="453"/>
        <end position="479"/>
    </location>
</feature>
<name>A0A9X2H306_9MICO</name>
<dbReference type="GO" id="GO:0022857">
    <property type="term" value="F:transmembrane transporter activity"/>
    <property type="evidence" value="ECO:0007669"/>
    <property type="project" value="InterPro"/>
</dbReference>
<evidence type="ECO:0000313" key="11">
    <source>
        <dbReference type="Proteomes" id="UP001139722"/>
    </source>
</evidence>
<proteinExistence type="inferred from homology"/>
<evidence type="ECO:0000256" key="1">
    <source>
        <dbReference type="ARBA" id="ARBA00004651"/>
    </source>
</evidence>
<reference evidence="10" key="1">
    <citation type="submission" date="2022-06" db="EMBL/GenBank/DDBJ databases">
        <title>Sequencing the genomes of 1000 actinobacteria strains.</title>
        <authorList>
            <person name="Klenk H.-P."/>
        </authorList>
    </citation>
    <scope>NUCLEOTIDE SEQUENCE</scope>
    <source>
        <strain evidence="10">DSM 22016</strain>
    </source>
</reference>
<dbReference type="GO" id="GO:0005886">
    <property type="term" value="C:plasma membrane"/>
    <property type="evidence" value="ECO:0007669"/>
    <property type="project" value="UniProtKB-SubCell"/>
</dbReference>
<evidence type="ECO:0000256" key="3">
    <source>
        <dbReference type="ARBA" id="ARBA00022448"/>
    </source>
</evidence>
<feature type="transmembrane region" description="Helical" evidence="9">
    <location>
        <begin position="277"/>
        <end position="310"/>
    </location>
</feature>
<comment type="caution">
    <text evidence="10">The sequence shown here is derived from an EMBL/GenBank/DDBJ whole genome shotgun (WGS) entry which is preliminary data.</text>
</comment>
<dbReference type="GO" id="GO:0006865">
    <property type="term" value="P:amino acid transport"/>
    <property type="evidence" value="ECO:0007669"/>
    <property type="project" value="UniProtKB-KW"/>
</dbReference>
<gene>
    <name evidence="10" type="ORF">BJ978_000593</name>
</gene>
<evidence type="ECO:0000256" key="2">
    <source>
        <dbReference type="ARBA" id="ARBA00008220"/>
    </source>
</evidence>
<evidence type="ECO:0000256" key="8">
    <source>
        <dbReference type="ARBA" id="ARBA00023136"/>
    </source>
</evidence>
<accession>A0A9X2H306</accession>
<comment type="similarity">
    <text evidence="2">Belongs to the amino acid-polyamine-organocation (APC) superfamily. Basic amino acid/polyamine antiporter (APA) (TC 2.A.3.2) family.</text>
</comment>
<evidence type="ECO:0000256" key="9">
    <source>
        <dbReference type="SAM" id="Phobius"/>
    </source>
</evidence>
<dbReference type="Proteomes" id="UP001139722">
    <property type="component" value="Unassembled WGS sequence"/>
</dbReference>